<name>A0A0D0CQX1_9AGAR</name>
<dbReference type="AlphaFoldDB" id="A0A0D0CQX1"/>
<keyword evidence="2" id="KW-1185">Reference proteome</keyword>
<gene>
    <name evidence="1" type="ORF">GYMLUDRAFT_58956</name>
</gene>
<dbReference type="EMBL" id="KN834771">
    <property type="protein sequence ID" value="KIK61477.1"/>
    <property type="molecule type" value="Genomic_DNA"/>
</dbReference>
<evidence type="ECO:0000313" key="1">
    <source>
        <dbReference type="EMBL" id="KIK61477.1"/>
    </source>
</evidence>
<accession>A0A0D0CQX1</accession>
<sequence>MPLILSLCTRRVALVHLSATQLKALESELKTLTDFIQSFQQEHELVEAQDQTIFIHSGLTAYGLDKSGWDRIQDELVHLSFALKVNIVAMDDTKDMAALYSIFGVLGMFLCSSRGRLHNFVFVSDIPQQHHKVLGEKTLSDNCFLVEDSEWYTIPFHGEPMALSSVHEATAPEMKERVPIESDAIDDIISRSPVYQALIQEYYKDALPLLKSDATEIEKEQVLEEMIGKTIHAHIALMEDYMQGIGEMNGDAKGFFLFWACLKPWLTLLVSRAIGVIFWRFETFTVARNHIRIVD</sequence>
<organism evidence="1 2">
    <name type="scientific">Collybiopsis luxurians FD-317 M1</name>
    <dbReference type="NCBI Taxonomy" id="944289"/>
    <lineage>
        <taxon>Eukaryota</taxon>
        <taxon>Fungi</taxon>
        <taxon>Dikarya</taxon>
        <taxon>Basidiomycota</taxon>
        <taxon>Agaricomycotina</taxon>
        <taxon>Agaricomycetes</taxon>
        <taxon>Agaricomycetidae</taxon>
        <taxon>Agaricales</taxon>
        <taxon>Marasmiineae</taxon>
        <taxon>Omphalotaceae</taxon>
        <taxon>Collybiopsis</taxon>
        <taxon>Collybiopsis luxurians</taxon>
    </lineage>
</organism>
<dbReference type="Proteomes" id="UP000053593">
    <property type="component" value="Unassembled WGS sequence"/>
</dbReference>
<evidence type="ECO:0000313" key="2">
    <source>
        <dbReference type="Proteomes" id="UP000053593"/>
    </source>
</evidence>
<dbReference type="HOGENOM" id="CLU_943516_0_0_1"/>
<reference evidence="1 2" key="1">
    <citation type="submission" date="2014-04" db="EMBL/GenBank/DDBJ databases">
        <title>Evolutionary Origins and Diversification of the Mycorrhizal Mutualists.</title>
        <authorList>
            <consortium name="DOE Joint Genome Institute"/>
            <consortium name="Mycorrhizal Genomics Consortium"/>
            <person name="Kohler A."/>
            <person name="Kuo A."/>
            <person name="Nagy L.G."/>
            <person name="Floudas D."/>
            <person name="Copeland A."/>
            <person name="Barry K.W."/>
            <person name="Cichocki N."/>
            <person name="Veneault-Fourrey C."/>
            <person name="LaButti K."/>
            <person name="Lindquist E.A."/>
            <person name="Lipzen A."/>
            <person name="Lundell T."/>
            <person name="Morin E."/>
            <person name="Murat C."/>
            <person name="Riley R."/>
            <person name="Ohm R."/>
            <person name="Sun H."/>
            <person name="Tunlid A."/>
            <person name="Henrissat B."/>
            <person name="Grigoriev I.V."/>
            <person name="Hibbett D.S."/>
            <person name="Martin F."/>
        </authorList>
    </citation>
    <scope>NUCLEOTIDE SEQUENCE [LARGE SCALE GENOMIC DNA]</scope>
    <source>
        <strain evidence="1 2">FD-317 M1</strain>
    </source>
</reference>
<proteinExistence type="predicted"/>
<protein>
    <submittedName>
        <fullName evidence="1">Uncharacterized protein</fullName>
    </submittedName>
</protein>